<keyword evidence="5" id="KW-1133">Transmembrane helix</keyword>
<name>A0A1M6JWT7_REIAG</name>
<accession>A0A1M6JWT7</accession>
<evidence type="ECO:0000313" key="9">
    <source>
        <dbReference type="Proteomes" id="UP000184474"/>
    </source>
</evidence>
<proteinExistence type="inferred from homology"/>
<dbReference type="GO" id="GO:0022857">
    <property type="term" value="F:transmembrane transporter activity"/>
    <property type="evidence" value="ECO:0007669"/>
    <property type="project" value="InterPro"/>
</dbReference>
<dbReference type="InterPro" id="IPR003400">
    <property type="entry name" value="ExbD"/>
</dbReference>
<keyword evidence="9" id="KW-1185">Reference proteome</keyword>
<organism evidence="8 9">
    <name type="scientific">Reichenbachiella agariperforans</name>
    <dbReference type="NCBI Taxonomy" id="156994"/>
    <lineage>
        <taxon>Bacteria</taxon>
        <taxon>Pseudomonadati</taxon>
        <taxon>Bacteroidota</taxon>
        <taxon>Cytophagia</taxon>
        <taxon>Cytophagales</taxon>
        <taxon>Reichenbachiellaceae</taxon>
        <taxon>Reichenbachiella</taxon>
    </lineage>
</organism>
<dbReference type="Proteomes" id="UP000184474">
    <property type="component" value="Unassembled WGS sequence"/>
</dbReference>
<evidence type="ECO:0000256" key="3">
    <source>
        <dbReference type="ARBA" id="ARBA00022475"/>
    </source>
</evidence>
<evidence type="ECO:0000313" key="8">
    <source>
        <dbReference type="EMBL" id="SHJ51150.1"/>
    </source>
</evidence>
<dbReference type="RefSeq" id="WP_073118854.1">
    <property type="nucleotide sequence ID" value="NZ_FRAA01000001.1"/>
</dbReference>
<comment type="similarity">
    <text evidence="2 7">Belongs to the ExbD/TolR family.</text>
</comment>
<dbReference type="GO" id="GO:0015031">
    <property type="term" value="P:protein transport"/>
    <property type="evidence" value="ECO:0007669"/>
    <property type="project" value="UniProtKB-KW"/>
</dbReference>
<dbReference type="STRING" id="156994.SAMN04488028_101351"/>
<evidence type="ECO:0000256" key="1">
    <source>
        <dbReference type="ARBA" id="ARBA00004162"/>
    </source>
</evidence>
<sequence length="185" mass="20875">MRSNKLKLESINTGSMADIAFLLLIFFLVSTTILQEKGLMLKLPPEVDDPTTIKIKDRNVFNIYVNSKNQYLIENEVRGDLSGLQSELINFILNESHSDHFAESPQDAVVSIKTDRGTDYKMFITLLDEVKESYYTIYGDRVGMSASAYRALDQSALEQRILYEKGKEGIPMNISIAEPDALAIK</sequence>
<dbReference type="GO" id="GO:0005886">
    <property type="term" value="C:plasma membrane"/>
    <property type="evidence" value="ECO:0007669"/>
    <property type="project" value="UniProtKB-SubCell"/>
</dbReference>
<keyword evidence="7" id="KW-0813">Transport</keyword>
<evidence type="ECO:0000256" key="5">
    <source>
        <dbReference type="ARBA" id="ARBA00022989"/>
    </source>
</evidence>
<keyword evidence="3" id="KW-1003">Cell membrane</keyword>
<dbReference type="PANTHER" id="PTHR30558:SF3">
    <property type="entry name" value="BIOPOLYMER TRANSPORT PROTEIN EXBD-RELATED"/>
    <property type="match status" value="1"/>
</dbReference>
<protein>
    <submittedName>
        <fullName evidence="8">Biopolymer transport protein ExbD</fullName>
    </submittedName>
</protein>
<keyword evidence="4 7" id="KW-0812">Transmembrane</keyword>
<gene>
    <name evidence="8" type="ORF">SAMN04488028_101351</name>
</gene>
<comment type="subcellular location">
    <subcellularLocation>
        <location evidence="1">Cell membrane</location>
        <topology evidence="1">Single-pass membrane protein</topology>
    </subcellularLocation>
    <subcellularLocation>
        <location evidence="7">Cell membrane</location>
        <topology evidence="7">Single-pass type II membrane protein</topology>
    </subcellularLocation>
</comment>
<dbReference type="EMBL" id="FRAA01000001">
    <property type="protein sequence ID" value="SHJ51150.1"/>
    <property type="molecule type" value="Genomic_DNA"/>
</dbReference>
<keyword evidence="7" id="KW-0653">Protein transport</keyword>
<evidence type="ECO:0000256" key="6">
    <source>
        <dbReference type="ARBA" id="ARBA00023136"/>
    </source>
</evidence>
<dbReference type="AlphaFoldDB" id="A0A1M6JWT7"/>
<dbReference type="Pfam" id="PF02472">
    <property type="entry name" value="ExbD"/>
    <property type="match status" value="1"/>
</dbReference>
<reference evidence="9" key="1">
    <citation type="submission" date="2016-11" db="EMBL/GenBank/DDBJ databases">
        <authorList>
            <person name="Varghese N."/>
            <person name="Submissions S."/>
        </authorList>
    </citation>
    <scope>NUCLEOTIDE SEQUENCE [LARGE SCALE GENOMIC DNA]</scope>
    <source>
        <strain evidence="9">DSM 26134</strain>
    </source>
</reference>
<evidence type="ECO:0000256" key="7">
    <source>
        <dbReference type="RuleBase" id="RU003879"/>
    </source>
</evidence>
<keyword evidence="6" id="KW-0472">Membrane</keyword>
<evidence type="ECO:0000256" key="2">
    <source>
        <dbReference type="ARBA" id="ARBA00005811"/>
    </source>
</evidence>
<evidence type="ECO:0000256" key="4">
    <source>
        <dbReference type="ARBA" id="ARBA00022692"/>
    </source>
</evidence>
<dbReference type="PANTHER" id="PTHR30558">
    <property type="entry name" value="EXBD MEMBRANE COMPONENT OF PMF-DRIVEN MACROMOLECULE IMPORT SYSTEM"/>
    <property type="match status" value="1"/>
</dbReference>